<dbReference type="Pfam" id="PF00905">
    <property type="entry name" value="Transpeptidase"/>
    <property type="match status" value="1"/>
</dbReference>
<keyword evidence="4" id="KW-0131">Cell cycle</keyword>
<dbReference type="InterPro" id="IPR001460">
    <property type="entry name" value="PCN-bd_Tpept"/>
</dbReference>
<dbReference type="InterPro" id="IPR050515">
    <property type="entry name" value="Beta-lactam/transpept"/>
</dbReference>
<evidence type="ECO:0000313" key="4">
    <source>
        <dbReference type="EMBL" id="GFP20349.1"/>
    </source>
</evidence>
<dbReference type="PANTHER" id="PTHR30627">
    <property type="entry name" value="PEPTIDOGLYCAN D,D-TRANSPEPTIDASE"/>
    <property type="match status" value="1"/>
</dbReference>
<evidence type="ECO:0000256" key="2">
    <source>
        <dbReference type="ARBA" id="ARBA00023136"/>
    </source>
</evidence>
<keyword evidence="4" id="KW-0132">Cell division</keyword>
<evidence type="ECO:0000256" key="1">
    <source>
        <dbReference type="ARBA" id="ARBA00004370"/>
    </source>
</evidence>
<evidence type="ECO:0000259" key="3">
    <source>
        <dbReference type="Pfam" id="PF00905"/>
    </source>
</evidence>
<evidence type="ECO:0000313" key="5">
    <source>
        <dbReference type="Proteomes" id="UP000574717"/>
    </source>
</evidence>
<dbReference type="Gene3D" id="3.30.450.330">
    <property type="match status" value="1"/>
</dbReference>
<proteinExistence type="predicted"/>
<dbReference type="EMBL" id="BLRU01000379">
    <property type="protein sequence ID" value="GFP20349.1"/>
    <property type="molecule type" value="Genomic_DNA"/>
</dbReference>
<dbReference type="GO" id="GO:0005886">
    <property type="term" value="C:plasma membrane"/>
    <property type="evidence" value="ECO:0007669"/>
    <property type="project" value="TreeGrafter"/>
</dbReference>
<accession>A0A6V8NJ53</accession>
<gene>
    <name evidence="4" type="ORF">HKBW3S03_01851</name>
</gene>
<organism evidence="4 5">
    <name type="scientific">Candidatus Hakubella thermalkaliphila</name>
    <dbReference type="NCBI Taxonomy" id="2754717"/>
    <lineage>
        <taxon>Bacteria</taxon>
        <taxon>Bacillati</taxon>
        <taxon>Actinomycetota</taxon>
        <taxon>Actinomycetota incertae sedis</taxon>
        <taxon>Candidatus Hakubellales</taxon>
        <taxon>Candidatus Hakubellaceae</taxon>
        <taxon>Candidatus Hakubella</taxon>
    </lineage>
</organism>
<dbReference type="GO" id="GO:0008658">
    <property type="term" value="F:penicillin binding"/>
    <property type="evidence" value="ECO:0007669"/>
    <property type="project" value="InterPro"/>
</dbReference>
<feature type="domain" description="Penicillin-binding protein transpeptidase" evidence="3">
    <location>
        <begin position="1"/>
        <end position="67"/>
    </location>
</feature>
<dbReference type="InterPro" id="IPR012338">
    <property type="entry name" value="Beta-lactam/transpept-like"/>
</dbReference>
<comment type="caution">
    <text evidence="4">The sequence shown here is derived from an EMBL/GenBank/DDBJ whole genome shotgun (WGS) entry which is preliminary data.</text>
</comment>
<dbReference type="GO" id="GO:0071555">
    <property type="term" value="P:cell wall organization"/>
    <property type="evidence" value="ECO:0007669"/>
    <property type="project" value="TreeGrafter"/>
</dbReference>
<dbReference type="SUPFAM" id="SSF56601">
    <property type="entry name" value="beta-lactamase/transpeptidase-like"/>
    <property type="match status" value="1"/>
</dbReference>
<dbReference type="RefSeq" id="WP_258189053.1">
    <property type="nucleotide sequence ID" value="NZ_BLRU01000379.1"/>
</dbReference>
<dbReference type="Proteomes" id="UP000574717">
    <property type="component" value="Unassembled WGS sequence"/>
</dbReference>
<reference evidence="4 5" key="1">
    <citation type="journal article" date="2020" name="Front. Microbiol.">
        <title>Single-cell genomics of novel Actinobacteria with the Wood-Ljungdahl pathway discovered in a serpentinizing system.</title>
        <authorList>
            <person name="Merino N."/>
            <person name="Kawai M."/>
            <person name="Boyd E.S."/>
            <person name="Colman D.R."/>
            <person name="McGlynn S.E."/>
            <person name="Nealson K.H."/>
            <person name="Kurokawa K."/>
            <person name="Hongoh Y."/>
        </authorList>
    </citation>
    <scope>NUCLEOTIDE SEQUENCE [LARGE SCALE GENOMIC DNA]</scope>
    <source>
        <strain evidence="4 5">S03</strain>
    </source>
</reference>
<name>A0A6V8NJ53_9ACTN</name>
<feature type="non-terminal residue" evidence="4">
    <location>
        <position position="1"/>
    </location>
</feature>
<dbReference type="PANTHER" id="PTHR30627:SF1">
    <property type="entry name" value="PEPTIDOGLYCAN D,D-TRANSPEPTIDASE FTSI"/>
    <property type="match status" value="1"/>
</dbReference>
<keyword evidence="2" id="KW-0472">Membrane</keyword>
<comment type="subcellular location">
    <subcellularLocation>
        <location evidence="1">Membrane</location>
    </subcellularLocation>
</comment>
<dbReference type="AlphaFoldDB" id="A0A6V8NJ53"/>
<sequence>GKTGTAQKVYSAGLGYDGDRSIVSFVGFAPASNPQAAIVVVIDEPSSSAGDVWGGTVSAPLFKEIMEFTLRHLRLPPKSEDL</sequence>
<protein>
    <submittedName>
        <fullName evidence="4">Cell division protein FtsI (Penicillin-binding protein 3)</fullName>
    </submittedName>
</protein>
<dbReference type="GO" id="GO:0051301">
    <property type="term" value="P:cell division"/>
    <property type="evidence" value="ECO:0007669"/>
    <property type="project" value="UniProtKB-KW"/>
</dbReference>